<proteinExistence type="predicted"/>
<reference evidence="1" key="1">
    <citation type="submission" date="2023-06" db="EMBL/GenBank/DDBJ databases">
        <title>Genome-scale phylogeny and comparative genomics of the fungal order Sordariales.</title>
        <authorList>
            <consortium name="Lawrence Berkeley National Laboratory"/>
            <person name="Hensen N."/>
            <person name="Bonometti L."/>
            <person name="Westerberg I."/>
            <person name="Brannstrom I.O."/>
            <person name="Guillou S."/>
            <person name="Cros-Aarteil S."/>
            <person name="Calhoun S."/>
            <person name="Haridas S."/>
            <person name="Kuo A."/>
            <person name="Mondo S."/>
            <person name="Pangilinan J."/>
            <person name="Riley R."/>
            <person name="LaButti K."/>
            <person name="Andreopoulos B."/>
            <person name="Lipzen A."/>
            <person name="Chen C."/>
            <person name="Yanf M."/>
            <person name="Daum C."/>
            <person name="Ng V."/>
            <person name="Clum A."/>
            <person name="Steindorff A."/>
            <person name="Ohm R."/>
            <person name="Martin F."/>
            <person name="Silar P."/>
            <person name="Natvig D."/>
            <person name="Lalanne C."/>
            <person name="Gautier V."/>
            <person name="Ament-velasquez S.L."/>
            <person name="Kruys A."/>
            <person name="Hutchinson M.I."/>
            <person name="Powell A.J."/>
            <person name="Barry K."/>
            <person name="Miller A.N."/>
            <person name="Grigoriev I.V."/>
            <person name="Debuchy R."/>
            <person name="Gladieux P."/>
            <person name="Thoren M.H."/>
            <person name="Johannesson H."/>
        </authorList>
    </citation>
    <scope>NUCLEOTIDE SEQUENCE</scope>
    <source>
        <strain evidence="1">SMH3391-2</strain>
    </source>
</reference>
<name>A0AA39W450_9PEZI</name>
<dbReference type="AlphaFoldDB" id="A0AA39W450"/>
<organism evidence="1 2">
    <name type="scientific">Bombardia bombarda</name>
    <dbReference type="NCBI Taxonomy" id="252184"/>
    <lineage>
        <taxon>Eukaryota</taxon>
        <taxon>Fungi</taxon>
        <taxon>Dikarya</taxon>
        <taxon>Ascomycota</taxon>
        <taxon>Pezizomycotina</taxon>
        <taxon>Sordariomycetes</taxon>
        <taxon>Sordariomycetidae</taxon>
        <taxon>Sordariales</taxon>
        <taxon>Lasiosphaeriaceae</taxon>
        <taxon>Bombardia</taxon>
    </lineage>
</organism>
<comment type="caution">
    <text evidence="1">The sequence shown here is derived from an EMBL/GenBank/DDBJ whole genome shotgun (WGS) entry which is preliminary data.</text>
</comment>
<evidence type="ECO:0000313" key="2">
    <source>
        <dbReference type="Proteomes" id="UP001174934"/>
    </source>
</evidence>
<accession>A0AA39W450</accession>
<dbReference type="Proteomes" id="UP001174934">
    <property type="component" value="Unassembled WGS sequence"/>
</dbReference>
<dbReference type="EMBL" id="JAULSR010000010">
    <property type="protein sequence ID" value="KAK0610659.1"/>
    <property type="molecule type" value="Genomic_DNA"/>
</dbReference>
<protein>
    <submittedName>
        <fullName evidence="1">Uncharacterized protein</fullName>
    </submittedName>
</protein>
<dbReference type="Pfam" id="PF20174">
    <property type="entry name" value="DUF6540"/>
    <property type="match status" value="1"/>
</dbReference>
<dbReference type="InterPro" id="IPR046670">
    <property type="entry name" value="DUF6540"/>
</dbReference>
<evidence type="ECO:0000313" key="1">
    <source>
        <dbReference type="EMBL" id="KAK0610659.1"/>
    </source>
</evidence>
<gene>
    <name evidence="1" type="ORF">B0T17DRAFT_545193</name>
</gene>
<keyword evidence="2" id="KW-1185">Reference proteome</keyword>
<sequence length="187" mass="20916">MNQHKQHHPLASQSSIHCAQNLFVHQLIMSRTIYLIIYKSPIFPAHWALWIPSQNDPTIGKIINADGDAKYGFELAIERNYDTDQIGRTHRIVQLGQVEDNAVDDDDGCVKGELTSTDCHPRDAVERVAMGVPAPGPSLVSALSSGPRQRVRIKNCQTWLREVVERLVHEKIIDKQALVVLDGAPKN</sequence>